<organism evidence="1 2">
    <name type="scientific">Ooceraea biroi</name>
    <name type="common">Clonal raider ant</name>
    <name type="synonym">Cerapachys biroi</name>
    <dbReference type="NCBI Taxonomy" id="2015173"/>
    <lineage>
        <taxon>Eukaryota</taxon>
        <taxon>Metazoa</taxon>
        <taxon>Ecdysozoa</taxon>
        <taxon>Arthropoda</taxon>
        <taxon>Hexapoda</taxon>
        <taxon>Insecta</taxon>
        <taxon>Pterygota</taxon>
        <taxon>Neoptera</taxon>
        <taxon>Endopterygota</taxon>
        <taxon>Hymenoptera</taxon>
        <taxon>Apocrita</taxon>
        <taxon>Aculeata</taxon>
        <taxon>Formicoidea</taxon>
        <taxon>Formicidae</taxon>
        <taxon>Dorylinae</taxon>
        <taxon>Ooceraea</taxon>
    </lineage>
</organism>
<feature type="non-terminal residue" evidence="1">
    <location>
        <position position="1"/>
    </location>
</feature>
<protein>
    <recommendedName>
        <fullName evidence="3">GIY-YIG domain-containing protein</fullName>
    </recommendedName>
</protein>
<dbReference type="Gene3D" id="3.40.1440.10">
    <property type="entry name" value="GIY-YIG endonuclease"/>
    <property type="match status" value="1"/>
</dbReference>
<accession>A0A026WPL5</accession>
<sequence>LDSLVKLGKDKVPKGEKTEVVYQIERMDCDACYIGQTKRHLNTRIRKHQLDIRKKESSWSVVSKHRTHNDHNFDWTNVKIFHCEHKRRKREIAEMVFIRRHNNAINLQMDIENLPCIYDTVLANM</sequence>
<evidence type="ECO:0008006" key="3">
    <source>
        <dbReference type="Google" id="ProtNLM"/>
    </source>
</evidence>
<proteinExistence type="predicted"/>
<name>A0A026WPL5_OOCBI</name>
<evidence type="ECO:0000313" key="1">
    <source>
        <dbReference type="EMBL" id="EZA57997.1"/>
    </source>
</evidence>
<gene>
    <name evidence="1" type="ORF">X777_02005</name>
</gene>
<dbReference type="OrthoDB" id="10053386at2759"/>
<dbReference type="EMBL" id="KK107136">
    <property type="protein sequence ID" value="EZA57997.1"/>
    <property type="molecule type" value="Genomic_DNA"/>
</dbReference>
<dbReference type="AlphaFoldDB" id="A0A026WPL5"/>
<dbReference type="InterPro" id="IPR035901">
    <property type="entry name" value="GIY-YIG_endonuc_sf"/>
</dbReference>
<keyword evidence="2" id="KW-1185">Reference proteome</keyword>
<reference evidence="1 2" key="1">
    <citation type="journal article" date="2014" name="Curr. Biol.">
        <title>The genome of the clonal raider ant Cerapachys biroi.</title>
        <authorList>
            <person name="Oxley P.R."/>
            <person name="Ji L."/>
            <person name="Fetter-Pruneda I."/>
            <person name="McKenzie S.K."/>
            <person name="Li C."/>
            <person name="Hu H."/>
            <person name="Zhang G."/>
            <person name="Kronauer D.J."/>
        </authorList>
    </citation>
    <scope>NUCLEOTIDE SEQUENCE [LARGE SCALE GENOMIC DNA]</scope>
</reference>
<dbReference type="SUPFAM" id="SSF82771">
    <property type="entry name" value="GIY-YIG endonuclease"/>
    <property type="match status" value="1"/>
</dbReference>
<dbReference type="Proteomes" id="UP000053097">
    <property type="component" value="Unassembled WGS sequence"/>
</dbReference>
<evidence type="ECO:0000313" key="2">
    <source>
        <dbReference type="Proteomes" id="UP000053097"/>
    </source>
</evidence>